<keyword evidence="15" id="KW-1185">Reference proteome</keyword>
<keyword evidence="11 12" id="KW-0472">Membrane</keyword>
<proteinExistence type="predicted"/>
<evidence type="ECO:0000256" key="9">
    <source>
        <dbReference type="ARBA" id="ARBA00022989"/>
    </source>
</evidence>
<dbReference type="RefSeq" id="WP_285971822.1">
    <property type="nucleotide sequence ID" value="NZ_CP127294.1"/>
</dbReference>
<keyword evidence="9 12" id="KW-1133">Transmembrane helix</keyword>
<evidence type="ECO:0000256" key="2">
    <source>
        <dbReference type="ARBA" id="ARBA00004651"/>
    </source>
</evidence>
<evidence type="ECO:0000256" key="4">
    <source>
        <dbReference type="ARBA" id="ARBA00022670"/>
    </source>
</evidence>
<dbReference type="PANTHER" id="PTHR43221:SF1">
    <property type="entry name" value="PROTEASE HTPX"/>
    <property type="match status" value="1"/>
</dbReference>
<evidence type="ECO:0000256" key="3">
    <source>
        <dbReference type="ARBA" id="ARBA00022475"/>
    </source>
</evidence>
<sequence length="497" mass="53220">MKTSPRALFAVLLLAGFPLLVLVIVVGIVGVEVYALFHSPNWALSFGIIAVPSFGVLLKTVSVFGRTPRAVHGLGVTPEEQPGLWGLVRELADEVGTRAPDEIILIPEANAGVQDKTRLLRRPHRQLVLGAQLLIAFRLDQLRAVLGHELAHYDNGDTWFATATYREHRSLGRTVADLDHAQGLDWFVRPLLQSYAKLYFTVSARVRRDAEFAADLGSVRLAGTSAAVSALRNVETLDTAWDFFLDRYATAGWAAGFFPGRLAEGYRALLADDSRKGEIAEVQKSFAKRKTQRFDNHPAMPERIAALESAPVVPPPPGGERPASEILCDAEKTLDAALLTGLIDETLTKERTDWDTLADLGARHSAREAALGVLGGRTLGDALEMIDAGDPGPLAAPGTTPPAGTAPEVRRALLGAAIRRRLSLVVTAALADAGVVRWRVSWSGPPELVVGGPGQEAVSAALDAACVADPDTAPLRALLKEADVPLDYRPSRNVVAG</sequence>
<dbReference type="GO" id="GO:0004222">
    <property type="term" value="F:metalloendopeptidase activity"/>
    <property type="evidence" value="ECO:0007669"/>
    <property type="project" value="InterPro"/>
</dbReference>
<dbReference type="KEGG" id="acab:QRX50_10840"/>
<dbReference type="Proteomes" id="UP001236014">
    <property type="component" value="Chromosome"/>
</dbReference>
<dbReference type="GO" id="GO:0006508">
    <property type="term" value="P:proteolysis"/>
    <property type="evidence" value="ECO:0007669"/>
    <property type="project" value="UniProtKB-KW"/>
</dbReference>
<feature type="domain" description="Peptidase M48" evidence="13">
    <location>
        <begin position="124"/>
        <end position="309"/>
    </location>
</feature>
<dbReference type="InterPro" id="IPR050083">
    <property type="entry name" value="HtpX_protease"/>
</dbReference>
<dbReference type="GO" id="GO:0005886">
    <property type="term" value="C:plasma membrane"/>
    <property type="evidence" value="ECO:0007669"/>
    <property type="project" value="UniProtKB-SubCell"/>
</dbReference>
<feature type="transmembrane region" description="Helical" evidence="12">
    <location>
        <begin position="7"/>
        <end position="30"/>
    </location>
</feature>
<protein>
    <submittedName>
        <fullName evidence="14">M48 family metallopeptidase</fullName>
    </submittedName>
</protein>
<evidence type="ECO:0000313" key="15">
    <source>
        <dbReference type="Proteomes" id="UP001236014"/>
    </source>
</evidence>
<keyword evidence="6" id="KW-0479">Metal-binding</keyword>
<evidence type="ECO:0000256" key="1">
    <source>
        <dbReference type="ARBA" id="ARBA00001947"/>
    </source>
</evidence>
<evidence type="ECO:0000256" key="5">
    <source>
        <dbReference type="ARBA" id="ARBA00022692"/>
    </source>
</evidence>
<evidence type="ECO:0000256" key="11">
    <source>
        <dbReference type="ARBA" id="ARBA00023136"/>
    </source>
</evidence>
<accession>A0A9Y2IJ02</accession>
<evidence type="ECO:0000256" key="6">
    <source>
        <dbReference type="ARBA" id="ARBA00022723"/>
    </source>
</evidence>
<organism evidence="14 15">
    <name type="scientific">Amycolatopsis carbonis</name>
    <dbReference type="NCBI Taxonomy" id="715471"/>
    <lineage>
        <taxon>Bacteria</taxon>
        <taxon>Bacillati</taxon>
        <taxon>Actinomycetota</taxon>
        <taxon>Actinomycetes</taxon>
        <taxon>Pseudonocardiales</taxon>
        <taxon>Pseudonocardiaceae</taxon>
        <taxon>Amycolatopsis</taxon>
    </lineage>
</organism>
<evidence type="ECO:0000313" key="14">
    <source>
        <dbReference type="EMBL" id="WIX81215.1"/>
    </source>
</evidence>
<evidence type="ECO:0000259" key="13">
    <source>
        <dbReference type="Pfam" id="PF01435"/>
    </source>
</evidence>
<dbReference type="Pfam" id="PF01435">
    <property type="entry name" value="Peptidase_M48"/>
    <property type="match status" value="1"/>
</dbReference>
<feature type="transmembrane region" description="Helical" evidence="12">
    <location>
        <begin position="42"/>
        <end position="61"/>
    </location>
</feature>
<dbReference type="CDD" id="cd07328">
    <property type="entry name" value="M48_Ste24p_like"/>
    <property type="match status" value="1"/>
</dbReference>
<dbReference type="AlphaFoldDB" id="A0A9Y2IJ02"/>
<evidence type="ECO:0000256" key="7">
    <source>
        <dbReference type="ARBA" id="ARBA00022801"/>
    </source>
</evidence>
<name>A0A9Y2IJ02_9PSEU</name>
<keyword evidence="8" id="KW-0862">Zinc</keyword>
<reference evidence="14 15" key="1">
    <citation type="submission" date="2023-06" db="EMBL/GenBank/DDBJ databases">
        <authorList>
            <person name="Oyuntsetseg B."/>
            <person name="Kim S.B."/>
        </authorList>
    </citation>
    <scope>NUCLEOTIDE SEQUENCE [LARGE SCALE GENOMIC DNA]</scope>
    <source>
        <strain evidence="14 15">2-15</strain>
    </source>
</reference>
<dbReference type="Gene3D" id="3.30.2010.10">
    <property type="entry name" value="Metalloproteases ('zincins'), catalytic domain"/>
    <property type="match status" value="1"/>
</dbReference>
<dbReference type="EMBL" id="CP127294">
    <property type="protein sequence ID" value="WIX81215.1"/>
    <property type="molecule type" value="Genomic_DNA"/>
</dbReference>
<keyword evidence="3" id="KW-1003">Cell membrane</keyword>
<comment type="cofactor">
    <cofactor evidence="1">
        <name>Zn(2+)</name>
        <dbReference type="ChEBI" id="CHEBI:29105"/>
    </cofactor>
</comment>
<dbReference type="GO" id="GO:0046872">
    <property type="term" value="F:metal ion binding"/>
    <property type="evidence" value="ECO:0007669"/>
    <property type="project" value="UniProtKB-KW"/>
</dbReference>
<keyword evidence="10" id="KW-0482">Metalloprotease</keyword>
<keyword evidence="7" id="KW-0378">Hydrolase</keyword>
<keyword evidence="4" id="KW-0645">Protease</keyword>
<evidence type="ECO:0000256" key="10">
    <source>
        <dbReference type="ARBA" id="ARBA00023049"/>
    </source>
</evidence>
<dbReference type="InterPro" id="IPR001915">
    <property type="entry name" value="Peptidase_M48"/>
</dbReference>
<dbReference type="PANTHER" id="PTHR43221">
    <property type="entry name" value="PROTEASE HTPX"/>
    <property type="match status" value="1"/>
</dbReference>
<keyword evidence="5 12" id="KW-0812">Transmembrane</keyword>
<comment type="subcellular location">
    <subcellularLocation>
        <location evidence="2">Cell membrane</location>
        <topology evidence="2">Multi-pass membrane protein</topology>
    </subcellularLocation>
</comment>
<evidence type="ECO:0000256" key="12">
    <source>
        <dbReference type="SAM" id="Phobius"/>
    </source>
</evidence>
<evidence type="ECO:0000256" key="8">
    <source>
        <dbReference type="ARBA" id="ARBA00022833"/>
    </source>
</evidence>
<gene>
    <name evidence="14" type="ORF">QRX50_10840</name>
</gene>